<reference evidence="2" key="1">
    <citation type="journal article" date="2014" name="Genome Announc.">
        <title>Complete Genome Sequence of Campylobacter iguaniorum Strain 1485ET, Isolated from a Bearded Dragon (Pogona vitticeps).</title>
        <authorList>
            <person name="Gilbert M.J."/>
            <person name="Miller W.G."/>
            <person name="Yee E."/>
            <person name="Kik M."/>
            <person name="Wagenaar J.A."/>
            <person name="Duim B."/>
        </authorList>
    </citation>
    <scope>NUCLEOTIDE SEQUENCE [LARGE SCALE GENOMIC DNA]</scope>
    <source>
        <strain evidence="2">1485E</strain>
    </source>
</reference>
<gene>
    <name evidence="1" type="ORF">CIG1485E_1534</name>
</gene>
<dbReference type="RefSeq" id="WP_038455173.1">
    <property type="nucleotide sequence ID" value="NZ_CP009043.1"/>
</dbReference>
<keyword evidence="2" id="KW-1185">Reference proteome</keyword>
<evidence type="ECO:0000313" key="1">
    <source>
        <dbReference type="EMBL" id="AII15357.1"/>
    </source>
</evidence>
<accession>A0A076FDC0</accession>
<name>A0A076FDC0_9BACT</name>
<dbReference type="STRING" id="1244531.CIG2463D_1731"/>
<sequence length="86" mass="10150">MENQEISNEEKEFIKSQIETMLKARDEFLAVLDANVPKQGNSNVFDFDACKDKSLKELYAKFYSYDYSIRKILPYVYKRFGVSFNV</sequence>
<dbReference type="AlphaFoldDB" id="A0A076FDC0"/>
<evidence type="ECO:0000313" key="2">
    <source>
        <dbReference type="Proteomes" id="UP000028486"/>
    </source>
</evidence>
<organism evidence="1 2">
    <name type="scientific">Campylobacter iguaniorum</name>
    <dbReference type="NCBI Taxonomy" id="1244531"/>
    <lineage>
        <taxon>Bacteria</taxon>
        <taxon>Pseudomonadati</taxon>
        <taxon>Campylobacterota</taxon>
        <taxon>Epsilonproteobacteria</taxon>
        <taxon>Campylobacterales</taxon>
        <taxon>Campylobacteraceae</taxon>
        <taxon>Campylobacter</taxon>
    </lineage>
</organism>
<dbReference type="NCBIfam" id="NF041329">
    <property type="entry name" value="CmeU"/>
    <property type="match status" value="1"/>
</dbReference>
<dbReference type="Proteomes" id="UP000028486">
    <property type="component" value="Chromosome"/>
</dbReference>
<dbReference type="eggNOG" id="ENOG5030QIM">
    <property type="taxonomic scope" value="Bacteria"/>
</dbReference>
<dbReference type="HOGENOM" id="CLU_196581_0_0_7"/>
<dbReference type="InterPro" id="IPR049887">
    <property type="entry name" value="CmeU-like"/>
</dbReference>
<dbReference type="OrthoDB" id="5339940at2"/>
<dbReference type="EMBL" id="CP009043">
    <property type="protein sequence ID" value="AII15357.1"/>
    <property type="molecule type" value="Genomic_DNA"/>
</dbReference>
<proteinExistence type="predicted"/>
<dbReference type="KEGG" id="caj:CIG1485E_1534"/>
<protein>
    <submittedName>
        <fullName evidence="1">Uncharacterized protein</fullName>
    </submittedName>
</protein>